<dbReference type="Proteomes" id="UP001152607">
    <property type="component" value="Unassembled WGS sequence"/>
</dbReference>
<sequence>MYARLDHTGSSSSPWTLVSALCTHTQTHSILFERLSCHKAEVEPDRFDPCDPLLPVLRFPVLSDRSSHEPAVPPPDAVHSAS</sequence>
<reference evidence="1" key="1">
    <citation type="submission" date="2023-01" db="EMBL/GenBank/DDBJ databases">
        <authorList>
            <person name="Van Ghelder C."/>
            <person name="Rancurel C."/>
        </authorList>
    </citation>
    <scope>NUCLEOTIDE SEQUENCE</scope>
    <source>
        <strain evidence="1">CNCM I-4278</strain>
    </source>
</reference>
<organism evidence="1 2">
    <name type="scientific">Periconia digitata</name>
    <dbReference type="NCBI Taxonomy" id="1303443"/>
    <lineage>
        <taxon>Eukaryota</taxon>
        <taxon>Fungi</taxon>
        <taxon>Dikarya</taxon>
        <taxon>Ascomycota</taxon>
        <taxon>Pezizomycotina</taxon>
        <taxon>Dothideomycetes</taxon>
        <taxon>Pleosporomycetidae</taxon>
        <taxon>Pleosporales</taxon>
        <taxon>Massarineae</taxon>
        <taxon>Periconiaceae</taxon>
        <taxon>Periconia</taxon>
    </lineage>
</organism>
<gene>
    <name evidence="1" type="ORF">PDIGIT_LOCUS14130</name>
</gene>
<accession>A0A9W4UQ76</accession>
<comment type="caution">
    <text evidence="1">The sequence shown here is derived from an EMBL/GenBank/DDBJ whole genome shotgun (WGS) entry which is preliminary data.</text>
</comment>
<evidence type="ECO:0000313" key="1">
    <source>
        <dbReference type="EMBL" id="CAI6340943.1"/>
    </source>
</evidence>
<name>A0A9W4UQ76_9PLEO</name>
<dbReference type="AlphaFoldDB" id="A0A9W4UQ76"/>
<protein>
    <submittedName>
        <fullName evidence="1">Uncharacterized protein</fullName>
    </submittedName>
</protein>
<proteinExistence type="predicted"/>
<dbReference type="EMBL" id="CAOQHR010000011">
    <property type="protein sequence ID" value="CAI6340943.1"/>
    <property type="molecule type" value="Genomic_DNA"/>
</dbReference>
<evidence type="ECO:0000313" key="2">
    <source>
        <dbReference type="Proteomes" id="UP001152607"/>
    </source>
</evidence>
<keyword evidence="2" id="KW-1185">Reference proteome</keyword>